<sequence>MSDVNAGINLTHQSQKKIDPPLCLVSNRFRFLVC</sequence>
<keyword evidence="2" id="KW-1185">Reference proteome</keyword>
<evidence type="ECO:0000313" key="1">
    <source>
        <dbReference type="EMBL" id="SHJ00180.1"/>
    </source>
</evidence>
<protein>
    <submittedName>
        <fullName evidence="1">Uncharacterized protein</fullName>
    </submittedName>
</protein>
<evidence type="ECO:0000313" key="2">
    <source>
        <dbReference type="Proteomes" id="UP000324781"/>
    </source>
</evidence>
<dbReference type="AlphaFoldDB" id="A0A1M6FRA2"/>
<organism evidence="1 2">
    <name type="scientific">Thermoclostridium caenicola</name>
    <dbReference type="NCBI Taxonomy" id="659425"/>
    <lineage>
        <taxon>Bacteria</taxon>
        <taxon>Bacillati</taxon>
        <taxon>Bacillota</taxon>
        <taxon>Clostridia</taxon>
        <taxon>Eubacteriales</taxon>
        <taxon>Oscillospiraceae</taxon>
        <taxon>Thermoclostridium</taxon>
    </lineage>
</organism>
<feature type="non-terminal residue" evidence="1">
    <location>
        <position position="34"/>
    </location>
</feature>
<gene>
    <name evidence="1" type="ORF">SAMN05444373_10191</name>
</gene>
<dbReference type="Proteomes" id="UP000324781">
    <property type="component" value="Unassembled WGS sequence"/>
</dbReference>
<reference evidence="1 2" key="1">
    <citation type="submission" date="2016-11" db="EMBL/GenBank/DDBJ databases">
        <authorList>
            <person name="Varghese N."/>
            <person name="Submissions S."/>
        </authorList>
    </citation>
    <scope>NUCLEOTIDE SEQUENCE [LARGE SCALE GENOMIC DNA]</scope>
    <source>
        <strain evidence="1 2">DSM 19027</strain>
    </source>
</reference>
<name>A0A1M6FRA2_9FIRM</name>
<proteinExistence type="predicted"/>
<accession>A0A1M6FRA2</accession>
<dbReference type="EMBL" id="FQZP01000019">
    <property type="protein sequence ID" value="SHJ00180.1"/>
    <property type="molecule type" value="Genomic_DNA"/>
</dbReference>